<dbReference type="Proteomes" id="UP000834106">
    <property type="component" value="Chromosome 16"/>
</dbReference>
<name>A0AAD1ZZD7_9LAMI</name>
<sequence length="105" mass="11819">MAKEVLSLVQILRLKARLLPISCLTLIGKGVLPFLSLPQRYWYRNQWCNLLRNEIDAGRSIEFGTHSTEDNNNYLGEENVVGDEDISGKDEDDRGTVGVEDLGIL</sequence>
<evidence type="ECO:0000313" key="3">
    <source>
        <dbReference type="Proteomes" id="UP000834106"/>
    </source>
</evidence>
<reference evidence="2" key="1">
    <citation type="submission" date="2023-05" db="EMBL/GenBank/DDBJ databases">
        <authorList>
            <person name="Huff M."/>
        </authorList>
    </citation>
    <scope>NUCLEOTIDE SEQUENCE</scope>
</reference>
<evidence type="ECO:0000313" key="2">
    <source>
        <dbReference type="EMBL" id="CAI9778388.1"/>
    </source>
</evidence>
<dbReference type="AlphaFoldDB" id="A0AAD1ZZD7"/>
<organism evidence="2 3">
    <name type="scientific">Fraxinus pennsylvanica</name>
    <dbReference type="NCBI Taxonomy" id="56036"/>
    <lineage>
        <taxon>Eukaryota</taxon>
        <taxon>Viridiplantae</taxon>
        <taxon>Streptophyta</taxon>
        <taxon>Embryophyta</taxon>
        <taxon>Tracheophyta</taxon>
        <taxon>Spermatophyta</taxon>
        <taxon>Magnoliopsida</taxon>
        <taxon>eudicotyledons</taxon>
        <taxon>Gunneridae</taxon>
        <taxon>Pentapetalae</taxon>
        <taxon>asterids</taxon>
        <taxon>lamiids</taxon>
        <taxon>Lamiales</taxon>
        <taxon>Oleaceae</taxon>
        <taxon>Oleeae</taxon>
        <taxon>Fraxinus</taxon>
    </lineage>
</organism>
<dbReference type="EMBL" id="OU503051">
    <property type="protein sequence ID" value="CAI9778388.1"/>
    <property type="molecule type" value="Genomic_DNA"/>
</dbReference>
<evidence type="ECO:0000256" key="1">
    <source>
        <dbReference type="SAM" id="MobiDB-lite"/>
    </source>
</evidence>
<feature type="compositionally biased region" description="Basic and acidic residues" evidence="1">
    <location>
        <begin position="86"/>
        <end position="95"/>
    </location>
</feature>
<proteinExistence type="predicted"/>
<keyword evidence="3" id="KW-1185">Reference proteome</keyword>
<accession>A0AAD1ZZD7</accession>
<protein>
    <submittedName>
        <fullName evidence="2">Uncharacterized protein</fullName>
    </submittedName>
</protein>
<gene>
    <name evidence="2" type="ORF">FPE_LOCUS25818</name>
</gene>
<feature type="region of interest" description="Disordered" evidence="1">
    <location>
        <begin position="83"/>
        <end position="105"/>
    </location>
</feature>